<keyword evidence="4" id="KW-0067">ATP-binding</keyword>
<evidence type="ECO:0000313" key="10">
    <source>
        <dbReference type="EMBL" id="PWE28625.1"/>
    </source>
</evidence>
<dbReference type="AlphaFoldDB" id="A0A2U2C9R2"/>
<dbReference type="InterPro" id="IPR017871">
    <property type="entry name" value="ABC_transporter-like_CS"/>
</dbReference>
<comment type="subcellular location">
    <subcellularLocation>
        <location evidence="1">Cell membrane</location>
        <topology evidence="1">Multi-pass membrane protein</topology>
    </subcellularLocation>
</comment>
<keyword evidence="2 7" id="KW-0812">Transmembrane</keyword>
<feature type="transmembrane region" description="Helical" evidence="7">
    <location>
        <begin position="134"/>
        <end position="150"/>
    </location>
</feature>
<dbReference type="PANTHER" id="PTHR24221">
    <property type="entry name" value="ATP-BINDING CASSETTE SUB-FAMILY B"/>
    <property type="match status" value="1"/>
</dbReference>
<dbReference type="Gene3D" id="1.20.1560.10">
    <property type="entry name" value="ABC transporter type 1, transmembrane domain"/>
    <property type="match status" value="1"/>
</dbReference>
<dbReference type="CDD" id="cd18584">
    <property type="entry name" value="ABC_6TM_AarD_CydD"/>
    <property type="match status" value="1"/>
</dbReference>
<dbReference type="OrthoDB" id="9806127at2"/>
<dbReference type="InterPro" id="IPR003439">
    <property type="entry name" value="ABC_transporter-like_ATP-bd"/>
</dbReference>
<dbReference type="GO" id="GO:0140359">
    <property type="term" value="F:ABC-type transporter activity"/>
    <property type="evidence" value="ECO:0007669"/>
    <property type="project" value="InterPro"/>
</dbReference>
<feature type="transmembrane region" description="Helical" evidence="7">
    <location>
        <begin position="58"/>
        <end position="75"/>
    </location>
</feature>
<proteinExistence type="predicted"/>
<dbReference type="RefSeq" id="WP_109533486.1">
    <property type="nucleotide sequence ID" value="NZ_QEYD01000006.1"/>
</dbReference>
<evidence type="ECO:0000259" key="9">
    <source>
        <dbReference type="PROSITE" id="PS50929"/>
    </source>
</evidence>
<dbReference type="EMBL" id="QEYD01000006">
    <property type="protein sequence ID" value="PWE28625.1"/>
    <property type="molecule type" value="Genomic_DNA"/>
</dbReference>
<protein>
    <submittedName>
        <fullName evidence="10">Cysteine ABC transporter permease</fullName>
    </submittedName>
</protein>
<evidence type="ECO:0000256" key="7">
    <source>
        <dbReference type="SAM" id="Phobius"/>
    </source>
</evidence>
<reference evidence="10 11" key="1">
    <citation type="submission" date="2018-05" db="EMBL/GenBank/DDBJ databases">
        <title>Pararhodobacter marina sp. nov., isolated from deep-sea water of the Indian Ocean.</title>
        <authorList>
            <person name="Lai Q.Sr."/>
            <person name="Liu X."/>
            <person name="Shao Z."/>
        </authorList>
    </citation>
    <scope>NUCLEOTIDE SEQUENCE [LARGE SCALE GENOMIC DNA]</scope>
    <source>
        <strain evidence="10 11">CIC4N-9</strain>
    </source>
</reference>
<evidence type="ECO:0000256" key="3">
    <source>
        <dbReference type="ARBA" id="ARBA00022741"/>
    </source>
</evidence>
<feature type="domain" description="ABC transporter" evidence="8">
    <location>
        <begin position="336"/>
        <end position="538"/>
    </location>
</feature>
<dbReference type="InterPro" id="IPR003593">
    <property type="entry name" value="AAA+_ATPase"/>
</dbReference>
<dbReference type="SUPFAM" id="SSF90123">
    <property type="entry name" value="ABC transporter transmembrane region"/>
    <property type="match status" value="1"/>
</dbReference>
<keyword evidence="5 7" id="KW-1133">Transmembrane helix</keyword>
<evidence type="ECO:0000256" key="4">
    <source>
        <dbReference type="ARBA" id="ARBA00022840"/>
    </source>
</evidence>
<dbReference type="GO" id="GO:0005886">
    <property type="term" value="C:plasma membrane"/>
    <property type="evidence" value="ECO:0007669"/>
    <property type="project" value="UniProtKB-SubCell"/>
</dbReference>
<feature type="transmembrane region" description="Helical" evidence="7">
    <location>
        <begin position="21"/>
        <end position="46"/>
    </location>
</feature>
<feature type="transmembrane region" description="Helical" evidence="7">
    <location>
        <begin position="267"/>
        <end position="288"/>
    </location>
</feature>
<evidence type="ECO:0000313" key="11">
    <source>
        <dbReference type="Proteomes" id="UP000244940"/>
    </source>
</evidence>
<comment type="caution">
    <text evidence="10">The sequence shown here is derived from an EMBL/GenBank/DDBJ whole genome shotgun (WGS) entry which is preliminary data.</text>
</comment>
<dbReference type="PANTHER" id="PTHR24221:SF590">
    <property type="entry name" value="COMPONENT LINKED WITH THE ASSEMBLY OF CYTOCHROME' TRANSPORT TRANSMEMBRANE ATP-BINDING PROTEIN ABC TRANSPORTER CYDD-RELATED"/>
    <property type="match status" value="1"/>
</dbReference>
<dbReference type="Pfam" id="PF00005">
    <property type="entry name" value="ABC_tran"/>
    <property type="match status" value="1"/>
</dbReference>
<dbReference type="Pfam" id="PF00664">
    <property type="entry name" value="ABC_membrane"/>
    <property type="match status" value="1"/>
</dbReference>
<feature type="domain" description="ABC transmembrane type-1" evidence="9">
    <location>
        <begin position="20"/>
        <end position="307"/>
    </location>
</feature>
<keyword evidence="3" id="KW-0547">Nucleotide-binding</keyword>
<feature type="transmembrane region" description="Helical" evidence="7">
    <location>
        <begin position="156"/>
        <end position="178"/>
    </location>
</feature>
<dbReference type="Proteomes" id="UP000244940">
    <property type="component" value="Unassembled WGS sequence"/>
</dbReference>
<name>A0A2U2C9R2_9RHOB</name>
<keyword evidence="11" id="KW-1185">Reference proteome</keyword>
<dbReference type="Gene3D" id="3.40.50.300">
    <property type="entry name" value="P-loop containing nucleotide triphosphate hydrolases"/>
    <property type="match status" value="1"/>
</dbReference>
<dbReference type="PROSITE" id="PS00211">
    <property type="entry name" value="ABC_TRANSPORTER_1"/>
    <property type="match status" value="1"/>
</dbReference>
<dbReference type="PROSITE" id="PS50893">
    <property type="entry name" value="ABC_TRANSPORTER_2"/>
    <property type="match status" value="1"/>
</dbReference>
<accession>A0A2U2C9R2</accession>
<dbReference type="InterPro" id="IPR011527">
    <property type="entry name" value="ABC1_TM_dom"/>
</dbReference>
<dbReference type="InterPro" id="IPR027417">
    <property type="entry name" value="P-loop_NTPase"/>
</dbReference>
<evidence type="ECO:0000256" key="6">
    <source>
        <dbReference type="ARBA" id="ARBA00023136"/>
    </source>
</evidence>
<dbReference type="InterPro" id="IPR039421">
    <property type="entry name" value="Type_1_exporter"/>
</dbReference>
<evidence type="ECO:0000256" key="2">
    <source>
        <dbReference type="ARBA" id="ARBA00022692"/>
    </source>
</evidence>
<dbReference type="GO" id="GO:0005524">
    <property type="term" value="F:ATP binding"/>
    <property type="evidence" value="ECO:0007669"/>
    <property type="project" value="UniProtKB-KW"/>
</dbReference>
<dbReference type="GO" id="GO:0016887">
    <property type="term" value="F:ATP hydrolysis activity"/>
    <property type="evidence" value="ECO:0007669"/>
    <property type="project" value="InterPro"/>
</dbReference>
<keyword evidence="6 7" id="KW-0472">Membrane</keyword>
<gene>
    <name evidence="10" type="ORF">C4N9_11610</name>
</gene>
<dbReference type="PROSITE" id="PS50929">
    <property type="entry name" value="ABC_TM1F"/>
    <property type="match status" value="1"/>
</dbReference>
<organism evidence="10 11">
    <name type="scientific">Pararhodobacter marinus</name>
    <dbReference type="NCBI Taxonomy" id="2184063"/>
    <lineage>
        <taxon>Bacteria</taxon>
        <taxon>Pseudomonadati</taxon>
        <taxon>Pseudomonadota</taxon>
        <taxon>Alphaproteobacteria</taxon>
        <taxon>Rhodobacterales</taxon>
        <taxon>Paracoccaceae</taxon>
        <taxon>Pararhodobacter</taxon>
    </lineage>
</organism>
<evidence type="ECO:0000256" key="5">
    <source>
        <dbReference type="ARBA" id="ARBA00022989"/>
    </source>
</evidence>
<dbReference type="SUPFAM" id="SSF52540">
    <property type="entry name" value="P-loop containing nucleoside triphosphate hydrolases"/>
    <property type="match status" value="1"/>
</dbReference>
<evidence type="ECO:0000256" key="1">
    <source>
        <dbReference type="ARBA" id="ARBA00004651"/>
    </source>
</evidence>
<dbReference type="InterPro" id="IPR036640">
    <property type="entry name" value="ABC1_TM_sf"/>
</dbReference>
<feature type="transmembrane region" description="Helical" evidence="7">
    <location>
        <begin position="236"/>
        <end position="261"/>
    </location>
</feature>
<evidence type="ECO:0000259" key="8">
    <source>
        <dbReference type="PROSITE" id="PS50893"/>
    </source>
</evidence>
<dbReference type="SMART" id="SM00382">
    <property type="entry name" value="AAA"/>
    <property type="match status" value="1"/>
</dbReference>
<dbReference type="GeneID" id="94365539"/>
<sequence>MSRAPSSLDPLLGPARARIAAGSALSVLASLIWLAQAWVIAAALAGWLEGTGAPAREAVIFLALAALRAGLTYGAEGQLFRASERAVTRLRDRIVARESLAGDSGGFGGPGAVAALTVDKLDALRAYLMRYHPAMTRTAIVPPVILALALSQSWAIGLVLLVAGPLIPVFMALVGWAAKEASARQMVEIGTLGDLLVDRVAALPDIQLLDAGAQVTGRFAKVSNDLRQRTMAVLRVAFLSSTVLELFAALGVAMVAVWVGFSLLGVIGWGTWGAPLTPFAGIYLLLLAPDFFQPMRDLAAAWHDRAAAQAVAEEVEAWQAAPLPPLLGHGATAARLHGAPVIAWSGLSARGIDYPDIRIAPGSRLAVTGRSGAGKSTLLGLLAGLQAPEAGTIRVCEQVLDDRNADGWRARLGWMPQTPQFPEEPLRALLGEGEPDPALLRAAALDTVLDRLPDGLDTVPGESGAGLSGGEARRVMLARLLRARPDVVLADEPTADLDPATAARVTEALLALAARGTTLIVATHDARLIARMDGEIAL</sequence>